<dbReference type="AlphaFoldDB" id="A0A9Q3GM11"/>
<feature type="region of interest" description="Disordered" evidence="1">
    <location>
        <begin position="1"/>
        <end position="24"/>
    </location>
</feature>
<protein>
    <recommendedName>
        <fullName evidence="4">Retrotransposon gag domain-containing protein</fullName>
    </recommendedName>
</protein>
<dbReference type="Proteomes" id="UP000765509">
    <property type="component" value="Unassembled WGS sequence"/>
</dbReference>
<evidence type="ECO:0000256" key="1">
    <source>
        <dbReference type="SAM" id="MobiDB-lite"/>
    </source>
</evidence>
<reference evidence="2" key="1">
    <citation type="submission" date="2021-03" db="EMBL/GenBank/DDBJ databases">
        <title>Draft genome sequence of rust myrtle Austropuccinia psidii MF-1, a brazilian biotype.</title>
        <authorList>
            <person name="Quecine M.C."/>
            <person name="Pachon D.M.R."/>
            <person name="Bonatelli M.L."/>
            <person name="Correr F.H."/>
            <person name="Franceschini L.M."/>
            <person name="Leite T.F."/>
            <person name="Margarido G.R.A."/>
            <person name="Almeida C.A."/>
            <person name="Ferrarezi J.A."/>
            <person name="Labate C.A."/>
        </authorList>
    </citation>
    <scope>NUCLEOTIDE SEQUENCE</scope>
    <source>
        <strain evidence="2">MF-1</strain>
    </source>
</reference>
<keyword evidence="3" id="KW-1185">Reference proteome</keyword>
<organism evidence="2 3">
    <name type="scientific">Austropuccinia psidii MF-1</name>
    <dbReference type="NCBI Taxonomy" id="1389203"/>
    <lineage>
        <taxon>Eukaryota</taxon>
        <taxon>Fungi</taxon>
        <taxon>Dikarya</taxon>
        <taxon>Basidiomycota</taxon>
        <taxon>Pucciniomycotina</taxon>
        <taxon>Pucciniomycetes</taxon>
        <taxon>Pucciniales</taxon>
        <taxon>Sphaerophragmiaceae</taxon>
        <taxon>Austropuccinia</taxon>
    </lineage>
</organism>
<gene>
    <name evidence="2" type="ORF">O181_011342</name>
</gene>
<sequence>MGQLTQAVAPRDTSSAPEFKTPSMKAPDSFDGTKAYKLRGCIQSCQLIFHNDPANFHFERKKLLYSTSFLTSRAGKWIESYLSNISNEDPSYLLNNLQLFETQLFTLVGAPNIVRKAERELDNLSMKESGQVSLYIADLRSLISKIGDWEKGLTFMCIEEA</sequence>
<proteinExistence type="predicted"/>
<dbReference type="EMBL" id="AVOT02002819">
    <property type="protein sequence ID" value="MBW0471627.1"/>
    <property type="molecule type" value="Genomic_DNA"/>
</dbReference>
<evidence type="ECO:0000313" key="2">
    <source>
        <dbReference type="EMBL" id="MBW0471627.1"/>
    </source>
</evidence>
<comment type="caution">
    <text evidence="2">The sequence shown here is derived from an EMBL/GenBank/DDBJ whole genome shotgun (WGS) entry which is preliminary data.</text>
</comment>
<name>A0A9Q3GM11_9BASI</name>
<evidence type="ECO:0000313" key="3">
    <source>
        <dbReference type="Proteomes" id="UP000765509"/>
    </source>
</evidence>
<feature type="compositionally biased region" description="Polar residues" evidence="1">
    <location>
        <begin position="1"/>
        <end position="16"/>
    </location>
</feature>
<accession>A0A9Q3GM11</accession>
<evidence type="ECO:0008006" key="4">
    <source>
        <dbReference type="Google" id="ProtNLM"/>
    </source>
</evidence>